<evidence type="ECO:0000259" key="7">
    <source>
        <dbReference type="Pfam" id="PF00892"/>
    </source>
</evidence>
<feature type="transmembrane region" description="Helical" evidence="6">
    <location>
        <begin position="161"/>
        <end position="179"/>
    </location>
</feature>
<evidence type="ECO:0000256" key="3">
    <source>
        <dbReference type="ARBA" id="ARBA00022692"/>
    </source>
</evidence>
<name>A0A327M8T1_9PROT</name>
<dbReference type="EMBL" id="QLIX01000008">
    <property type="protein sequence ID" value="RAI58533.1"/>
    <property type="molecule type" value="Genomic_DNA"/>
</dbReference>
<proteinExistence type="predicted"/>
<feature type="transmembrane region" description="Helical" evidence="6">
    <location>
        <begin position="41"/>
        <end position="60"/>
    </location>
</feature>
<comment type="caution">
    <text evidence="8">The sequence shown here is derived from an EMBL/GenBank/DDBJ whole genome shotgun (WGS) entry which is preliminary data.</text>
</comment>
<comment type="subcellular location">
    <subcellularLocation>
        <location evidence="1">Cell membrane</location>
        <topology evidence="1">Multi-pass membrane protein</topology>
    </subcellularLocation>
</comment>
<dbReference type="InterPro" id="IPR037185">
    <property type="entry name" value="EmrE-like"/>
</dbReference>
<evidence type="ECO:0000256" key="4">
    <source>
        <dbReference type="ARBA" id="ARBA00022989"/>
    </source>
</evidence>
<keyword evidence="3 6" id="KW-0812">Transmembrane</keyword>
<keyword evidence="5 6" id="KW-0472">Membrane</keyword>
<evidence type="ECO:0000256" key="2">
    <source>
        <dbReference type="ARBA" id="ARBA00022475"/>
    </source>
</evidence>
<protein>
    <submittedName>
        <fullName evidence="8">EamA/RhaT family transporter</fullName>
    </submittedName>
</protein>
<dbReference type="Proteomes" id="UP000249065">
    <property type="component" value="Unassembled WGS sequence"/>
</dbReference>
<feature type="transmembrane region" description="Helical" evidence="6">
    <location>
        <begin position="277"/>
        <end position="298"/>
    </location>
</feature>
<gene>
    <name evidence="8" type="ORF">DOO78_12605</name>
</gene>
<sequence length="325" mass="33905">MPAEAQGEPLAGEPLAREPLARAPLAGAAPVAARPAAGRGLAAGLPYLAVSVCLFGGIWPVTKAALAEATPLWFAVNRAGLAALASALLLTLLRRLRWPERHDLVSIAGIGLLQLGAFFALTHLALEWVPAGRTAILANVTVFWLIPLSVWLLGDRVSRRQWLAVLVGLLGVLVLMRPWDLLGQGLGALPGYAMLLVASLCWSLAILVTRRFPPQRPVLELLPWCFAVGTALLLPLALWREPGGGIGPGAWPHAAFVGAVAAPIGTWATVEAGRRLSGIMASVGFLAVPALGVALSNLWLGERLGWDVLAGGLLIGASVLCAARG</sequence>
<dbReference type="Pfam" id="PF00892">
    <property type="entry name" value="EamA"/>
    <property type="match status" value="2"/>
</dbReference>
<dbReference type="OrthoDB" id="7850605at2"/>
<reference evidence="9" key="1">
    <citation type="submission" date="2018-06" db="EMBL/GenBank/DDBJ databases">
        <authorList>
            <person name="Khan S.A."/>
        </authorList>
    </citation>
    <scope>NUCLEOTIDE SEQUENCE [LARGE SCALE GENOMIC DNA]</scope>
    <source>
        <strain evidence="9">DB-1506</strain>
    </source>
</reference>
<evidence type="ECO:0000256" key="5">
    <source>
        <dbReference type="ARBA" id="ARBA00023136"/>
    </source>
</evidence>
<feature type="transmembrane region" description="Helical" evidence="6">
    <location>
        <begin position="136"/>
        <end position="154"/>
    </location>
</feature>
<dbReference type="AlphaFoldDB" id="A0A327M8T1"/>
<dbReference type="PANTHER" id="PTHR42920:SF5">
    <property type="entry name" value="EAMA DOMAIN-CONTAINING PROTEIN"/>
    <property type="match status" value="1"/>
</dbReference>
<dbReference type="SUPFAM" id="SSF103481">
    <property type="entry name" value="Multidrug resistance efflux transporter EmrE"/>
    <property type="match status" value="2"/>
</dbReference>
<feature type="domain" description="EamA" evidence="7">
    <location>
        <begin position="190"/>
        <end position="321"/>
    </location>
</feature>
<feature type="transmembrane region" description="Helical" evidence="6">
    <location>
        <begin position="191"/>
        <end position="209"/>
    </location>
</feature>
<evidence type="ECO:0000313" key="8">
    <source>
        <dbReference type="EMBL" id="RAI58533.1"/>
    </source>
</evidence>
<keyword evidence="4 6" id="KW-1133">Transmembrane helix</keyword>
<dbReference type="PANTHER" id="PTHR42920">
    <property type="entry name" value="OS03G0707200 PROTEIN-RELATED"/>
    <property type="match status" value="1"/>
</dbReference>
<evidence type="ECO:0000256" key="6">
    <source>
        <dbReference type="SAM" id="Phobius"/>
    </source>
</evidence>
<keyword evidence="2" id="KW-1003">Cell membrane</keyword>
<keyword evidence="9" id="KW-1185">Reference proteome</keyword>
<feature type="transmembrane region" description="Helical" evidence="6">
    <location>
        <begin position="221"/>
        <end position="239"/>
    </location>
</feature>
<evidence type="ECO:0000313" key="9">
    <source>
        <dbReference type="Proteomes" id="UP000249065"/>
    </source>
</evidence>
<organism evidence="8 9">
    <name type="scientific">Roseicella frigidaeris</name>
    <dbReference type="NCBI Taxonomy" id="2230885"/>
    <lineage>
        <taxon>Bacteria</taxon>
        <taxon>Pseudomonadati</taxon>
        <taxon>Pseudomonadota</taxon>
        <taxon>Alphaproteobacteria</taxon>
        <taxon>Acetobacterales</taxon>
        <taxon>Roseomonadaceae</taxon>
        <taxon>Roseicella</taxon>
    </lineage>
</organism>
<feature type="transmembrane region" description="Helical" evidence="6">
    <location>
        <begin position="72"/>
        <end position="92"/>
    </location>
</feature>
<feature type="transmembrane region" description="Helical" evidence="6">
    <location>
        <begin position="251"/>
        <end position="270"/>
    </location>
</feature>
<dbReference type="GO" id="GO:0005886">
    <property type="term" value="C:plasma membrane"/>
    <property type="evidence" value="ECO:0007669"/>
    <property type="project" value="UniProtKB-SubCell"/>
</dbReference>
<dbReference type="InterPro" id="IPR000620">
    <property type="entry name" value="EamA_dom"/>
</dbReference>
<accession>A0A327M8T1</accession>
<feature type="transmembrane region" description="Helical" evidence="6">
    <location>
        <begin position="104"/>
        <end position="124"/>
    </location>
</feature>
<feature type="domain" description="EamA" evidence="7">
    <location>
        <begin position="44"/>
        <end position="176"/>
    </location>
</feature>
<feature type="transmembrane region" description="Helical" evidence="6">
    <location>
        <begin position="304"/>
        <end position="323"/>
    </location>
</feature>
<evidence type="ECO:0000256" key="1">
    <source>
        <dbReference type="ARBA" id="ARBA00004651"/>
    </source>
</evidence>
<dbReference type="InterPro" id="IPR051258">
    <property type="entry name" value="Diverse_Substrate_Transporter"/>
</dbReference>